<dbReference type="RefSeq" id="WP_344247817.1">
    <property type="nucleotide sequence ID" value="NZ_BAAAPM010000003.1"/>
</dbReference>
<keyword evidence="3" id="KW-0804">Transcription</keyword>
<dbReference type="InterPro" id="IPR000524">
    <property type="entry name" value="Tscrpt_reg_HTH_GntR"/>
</dbReference>
<evidence type="ECO:0000313" key="5">
    <source>
        <dbReference type="EMBL" id="GAA1722822.1"/>
    </source>
</evidence>
<comment type="caution">
    <text evidence="5">The sequence shown here is derived from an EMBL/GenBank/DDBJ whole genome shotgun (WGS) entry which is preliminary data.</text>
</comment>
<dbReference type="InterPro" id="IPR036388">
    <property type="entry name" value="WH-like_DNA-bd_sf"/>
</dbReference>
<dbReference type="Proteomes" id="UP001501138">
    <property type="component" value="Unassembled WGS sequence"/>
</dbReference>
<dbReference type="InterPro" id="IPR011711">
    <property type="entry name" value="GntR_C"/>
</dbReference>
<dbReference type="Pfam" id="PF00392">
    <property type="entry name" value="GntR"/>
    <property type="match status" value="1"/>
</dbReference>
<evidence type="ECO:0000256" key="1">
    <source>
        <dbReference type="ARBA" id="ARBA00023015"/>
    </source>
</evidence>
<proteinExistence type="predicted"/>
<evidence type="ECO:0000313" key="6">
    <source>
        <dbReference type="Proteomes" id="UP001501138"/>
    </source>
</evidence>
<dbReference type="InterPro" id="IPR036390">
    <property type="entry name" value="WH_DNA-bd_sf"/>
</dbReference>
<keyword evidence="6" id="KW-1185">Reference proteome</keyword>
<evidence type="ECO:0000259" key="4">
    <source>
        <dbReference type="PROSITE" id="PS50949"/>
    </source>
</evidence>
<dbReference type="SUPFAM" id="SSF48008">
    <property type="entry name" value="GntR ligand-binding domain-like"/>
    <property type="match status" value="1"/>
</dbReference>
<protein>
    <submittedName>
        <fullName evidence="5">GntR family transcriptional regulator</fullName>
    </submittedName>
</protein>
<name>A0ABN2JCV5_9MICO</name>
<dbReference type="SMART" id="SM00895">
    <property type="entry name" value="FCD"/>
    <property type="match status" value="1"/>
</dbReference>
<dbReference type="Gene3D" id="1.10.10.10">
    <property type="entry name" value="Winged helix-like DNA-binding domain superfamily/Winged helix DNA-binding domain"/>
    <property type="match status" value="1"/>
</dbReference>
<evidence type="ECO:0000256" key="3">
    <source>
        <dbReference type="ARBA" id="ARBA00023163"/>
    </source>
</evidence>
<accession>A0ABN2JCV5</accession>
<dbReference type="Gene3D" id="1.20.120.530">
    <property type="entry name" value="GntR ligand-binding domain-like"/>
    <property type="match status" value="1"/>
</dbReference>
<gene>
    <name evidence="5" type="ORF">GCM10009809_18330</name>
</gene>
<dbReference type="PANTHER" id="PTHR43537">
    <property type="entry name" value="TRANSCRIPTIONAL REGULATOR, GNTR FAMILY"/>
    <property type="match status" value="1"/>
</dbReference>
<sequence>MSTGTRGRRSAPIIGTLADHGSIRSRVLETLREAMVAGELEPGAVYSAPVLAQRFGVSATPVREAMMELTHEGLVETIRQRGYRVVELSEVALEEILQIRELIEVPTVGRAAAVATPEQVRALRPLADRIDSTAAAGELQEFVAADTMFHTEVLAIAGNARLVEEVRRLRHMSRLLGLHALHSEGRLVATLREHHELLDLLEARDVTGAETWMHRHLEHVRSVWSGRG</sequence>
<dbReference type="PANTHER" id="PTHR43537:SF45">
    <property type="entry name" value="GNTR FAMILY REGULATORY PROTEIN"/>
    <property type="match status" value="1"/>
</dbReference>
<organism evidence="5 6">
    <name type="scientific">Isoptericola hypogeus</name>
    <dbReference type="NCBI Taxonomy" id="300179"/>
    <lineage>
        <taxon>Bacteria</taxon>
        <taxon>Bacillati</taxon>
        <taxon>Actinomycetota</taxon>
        <taxon>Actinomycetes</taxon>
        <taxon>Micrococcales</taxon>
        <taxon>Promicromonosporaceae</taxon>
        <taxon>Isoptericola</taxon>
    </lineage>
</organism>
<reference evidence="5 6" key="1">
    <citation type="journal article" date="2019" name="Int. J. Syst. Evol. Microbiol.">
        <title>The Global Catalogue of Microorganisms (GCM) 10K type strain sequencing project: providing services to taxonomists for standard genome sequencing and annotation.</title>
        <authorList>
            <consortium name="The Broad Institute Genomics Platform"/>
            <consortium name="The Broad Institute Genome Sequencing Center for Infectious Disease"/>
            <person name="Wu L."/>
            <person name="Ma J."/>
        </authorList>
    </citation>
    <scope>NUCLEOTIDE SEQUENCE [LARGE SCALE GENOMIC DNA]</scope>
    <source>
        <strain evidence="5 6">JCM 15589</strain>
    </source>
</reference>
<keyword evidence="1" id="KW-0805">Transcription regulation</keyword>
<dbReference type="SMART" id="SM00345">
    <property type="entry name" value="HTH_GNTR"/>
    <property type="match status" value="1"/>
</dbReference>
<dbReference type="EMBL" id="BAAAPM010000003">
    <property type="protein sequence ID" value="GAA1722822.1"/>
    <property type="molecule type" value="Genomic_DNA"/>
</dbReference>
<feature type="domain" description="HTH gntR-type" evidence="4">
    <location>
        <begin position="21"/>
        <end position="88"/>
    </location>
</feature>
<dbReference type="InterPro" id="IPR008920">
    <property type="entry name" value="TF_FadR/GntR_C"/>
</dbReference>
<dbReference type="CDD" id="cd07377">
    <property type="entry name" value="WHTH_GntR"/>
    <property type="match status" value="1"/>
</dbReference>
<dbReference type="Pfam" id="PF07729">
    <property type="entry name" value="FCD"/>
    <property type="match status" value="1"/>
</dbReference>
<keyword evidence="2" id="KW-0238">DNA-binding</keyword>
<dbReference type="SUPFAM" id="SSF46785">
    <property type="entry name" value="Winged helix' DNA-binding domain"/>
    <property type="match status" value="1"/>
</dbReference>
<dbReference type="PROSITE" id="PS50949">
    <property type="entry name" value="HTH_GNTR"/>
    <property type="match status" value="1"/>
</dbReference>
<evidence type="ECO:0000256" key="2">
    <source>
        <dbReference type="ARBA" id="ARBA00023125"/>
    </source>
</evidence>